<keyword evidence="4" id="KW-1185">Reference proteome</keyword>
<dbReference type="Proteomes" id="UP000275267">
    <property type="component" value="Unassembled WGS sequence"/>
</dbReference>
<accession>A0A3L6Q504</accession>
<comment type="caution">
    <text evidence="3">The sequence shown here is derived from an EMBL/GenBank/DDBJ whole genome shotgun (WGS) entry which is preliminary data.</text>
</comment>
<proteinExistence type="predicted"/>
<evidence type="ECO:0000259" key="2">
    <source>
        <dbReference type="PROSITE" id="PS50053"/>
    </source>
</evidence>
<name>A0A3L6Q504_PANMI</name>
<evidence type="ECO:0000313" key="4">
    <source>
        <dbReference type="Proteomes" id="UP000275267"/>
    </source>
</evidence>
<reference evidence="4" key="1">
    <citation type="journal article" date="2019" name="Nat. Commun.">
        <title>The genome of broomcorn millet.</title>
        <authorList>
            <person name="Zou C."/>
            <person name="Miki D."/>
            <person name="Li D."/>
            <person name="Tang Q."/>
            <person name="Xiao L."/>
            <person name="Rajput S."/>
            <person name="Deng P."/>
            <person name="Jia W."/>
            <person name="Huang R."/>
            <person name="Zhang M."/>
            <person name="Sun Y."/>
            <person name="Hu J."/>
            <person name="Fu X."/>
            <person name="Schnable P.S."/>
            <person name="Li F."/>
            <person name="Zhang H."/>
            <person name="Feng B."/>
            <person name="Zhu X."/>
            <person name="Liu R."/>
            <person name="Schnable J.C."/>
            <person name="Zhu J.-K."/>
            <person name="Zhang H."/>
        </authorList>
    </citation>
    <scope>NUCLEOTIDE SEQUENCE [LARGE SCALE GENOMIC DNA]</scope>
</reference>
<dbReference type="EMBL" id="PQIB02000014">
    <property type="protein sequence ID" value="RLM70086.1"/>
    <property type="molecule type" value="Genomic_DNA"/>
</dbReference>
<sequence length="349" mass="39256">MACDSGGEVRSQEPLPAVDEMLEQQRRPLLVDAPVRNMNTIGMLLTGFADVNQVNAIGSAGLYWYLLSSLPLLWQPKSELSDSDYQYPVFPLNANITGDSHDIECRQLDPCNESNNVESQKGNDCRLSNVDSYEDGDSAKNDNPVIPILVLTVSLDQPLQHLMNLYAQKTKTKLEYQYFVHGRKTLQPDHTFLFYGVERDTTIHVCTRLLGGIVTIEEYLIHNKERFLIEDKSTEPWTEKFKNDDGIELMIPASNEDLILNILHNWIKSKTVDINPEFALAPDDGDDDAPRVEENLQRRGRGNSLPKQPQVQRSLLDAAKSASPRPQSSSRFSSPASSQDTKGKGKQRK</sequence>
<evidence type="ECO:0000313" key="3">
    <source>
        <dbReference type="EMBL" id="RLM70086.1"/>
    </source>
</evidence>
<organism evidence="3 4">
    <name type="scientific">Panicum miliaceum</name>
    <name type="common">Proso millet</name>
    <name type="synonym">Broomcorn millet</name>
    <dbReference type="NCBI Taxonomy" id="4540"/>
    <lineage>
        <taxon>Eukaryota</taxon>
        <taxon>Viridiplantae</taxon>
        <taxon>Streptophyta</taxon>
        <taxon>Embryophyta</taxon>
        <taxon>Tracheophyta</taxon>
        <taxon>Spermatophyta</taxon>
        <taxon>Magnoliopsida</taxon>
        <taxon>Liliopsida</taxon>
        <taxon>Poales</taxon>
        <taxon>Poaceae</taxon>
        <taxon>PACMAD clade</taxon>
        <taxon>Panicoideae</taxon>
        <taxon>Panicodae</taxon>
        <taxon>Paniceae</taxon>
        <taxon>Panicinae</taxon>
        <taxon>Panicum</taxon>
        <taxon>Panicum sect. Panicum</taxon>
    </lineage>
</organism>
<dbReference type="SUPFAM" id="SSF54236">
    <property type="entry name" value="Ubiquitin-like"/>
    <property type="match status" value="1"/>
</dbReference>
<feature type="domain" description="Ubiquitin-like" evidence="2">
    <location>
        <begin position="151"/>
        <end position="212"/>
    </location>
</feature>
<evidence type="ECO:0000256" key="1">
    <source>
        <dbReference type="SAM" id="MobiDB-lite"/>
    </source>
</evidence>
<dbReference type="OrthoDB" id="718856at2759"/>
<dbReference type="InterPro" id="IPR000626">
    <property type="entry name" value="Ubiquitin-like_dom"/>
</dbReference>
<protein>
    <recommendedName>
        <fullName evidence="2">Ubiquitin-like domain-containing protein</fullName>
    </recommendedName>
</protein>
<dbReference type="InterPro" id="IPR029071">
    <property type="entry name" value="Ubiquitin-like_domsf"/>
</dbReference>
<feature type="region of interest" description="Disordered" evidence="1">
    <location>
        <begin position="278"/>
        <end position="349"/>
    </location>
</feature>
<dbReference type="AlphaFoldDB" id="A0A3L6Q504"/>
<dbReference type="CDD" id="cd17039">
    <property type="entry name" value="Ubl_ubiquitin_like"/>
    <property type="match status" value="1"/>
</dbReference>
<dbReference type="Gene3D" id="3.10.20.90">
    <property type="entry name" value="Phosphatidylinositol 3-kinase Catalytic Subunit, Chain A, domain 1"/>
    <property type="match status" value="1"/>
</dbReference>
<gene>
    <name evidence="3" type="ORF">C2845_PM17G14970</name>
</gene>
<feature type="compositionally biased region" description="Low complexity" evidence="1">
    <location>
        <begin position="321"/>
        <end position="339"/>
    </location>
</feature>
<feature type="compositionally biased region" description="Basic and acidic residues" evidence="1">
    <location>
        <begin position="288"/>
        <end position="297"/>
    </location>
</feature>
<dbReference type="PROSITE" id="PS50053">
    <property type="entry name" value="UBIQUITIN_2"/>
    <property type="match status" value="1"/>
</dbReference>